<sequence>MKEATLFLIQAPYLHIEKICKDLSQMAQANDHIVMMSDAVLGINHMIIETYPNLYCLESDSALLSDDLKTRVKCIDYAQFAQLALQFKRCISLK</sequence>
<dbReference type="RefSeq" id="WP_134252437.1">
    <property type="nucleotide sequence ID" value="NZ_CP038009.1"/>
</dbReference>
<evidence type="ECO:0000313" key="2">
    <source>
        <dbReference type="Proteomes" id="UP000294395"/>
    </source>
</evidence>
<dbReference type="Gene3D" id="3.40.1260.10">
    <property type="entry name" value="DsrEFH-like"/>
    <property type="match status" value="1"/>
</dbReference>
<dbReference type="Proteomes" id="UP000294395">
    <property type="component" value="Chromosome"/>
</dbReference>
<dbReference type="InterPro" id="IPR027396">
    <property type="entry name" value="DsrEFH-like"/>
</dbReference>
<evidence type="ECO:0008006" key="3">
    <source>
        <dbReference type="Google" id="ProtNLM"/>
    </source>
</evidence>
<dbReference type="GO" id="GO:0005737">
    <property type="term" value="C:cytoplasm"/>
    <property type="evidence" value="ECO:0007669"/>
    <property type="project" value="InterPro"/>
</dbReference>
<protein>
    <recommendedName>
        <fullName evidence="3">DsrH like protein</fullName>
    </recommendedName>
</protein>
<proteinExistence type="predicted"/>
<dbReference type="SUPFAM" id="SSF75169">
    <property type="entry name" value="DsrEFH-like"/>
    <property type="match status" value="1"/>
</dbReference>
<dbReference type="EMBL" id="CP038009">
    <property type="protein sequence ID" value="QBQ16356.1"/>
    <property type="molecule type" value="Genomic_DNA"/>
</dbReference>
<organism evidence="1 2">
    <name type="scientific">Acinetobacter haemolyticus</name>
    <dbReference type="NCBI Taxonomy" id="29430"/>
    <lineage>
        <taxon>Bacteria</taxon>
        <taxon>Pseudomonadati</taxon>
        <taxon>Pseudomonadota</taxon>
        <taxon>Gammaproteobacteria</taxon>
        <taxon>Moraxellales</taxon>
        <taxon>Moraxellaceae</taxon>
        <taxon>Acinetobacter</taxon>
    </lineage>
</organism>
<evidence type="ECO:0000313" key="1">
    <source>
        <dbReference type="EMBL" id="QBQ16356.1"/>
    </source>
</evidence>
<dbReference type="GO" id="GO:0002143">
    <property type="term" value="P:tRNA wobble position uridine thiolation"/>
    <property type="evidence" value="ECO:0007669"/>
    <property type="project" value="InterPro"/>
</dbReference>
<dbReference type="AlphaFoldDB" id="A0A4P7B6W3"/>
<reference evidence="1 2" key="1">
    <citation type="submission" date="2019-03" db="EMBL/GenBank/DDBJ databases">
        <title>Complete genome sequence of two outbreak-associated Acinetobacter haemolyticus strains.</title>
        <authorList>
            <person name="Bai L."/>
            <person name="Zhang S.-C."/>
            <person name="Deng Y."/>
            <person name="Song C.-C."/>
            <person name="Kang G.-B."/>
            <person name="Dong Y."/>
            <person name="Wang Y."/>
            <person name="Gao F."/>
            <person name="Huang H."/>
        </authorList>
    </citation>
    <scope>NUCLEOTIDE SEQUENCE [LARGE SCALE GENOMIC DNA]</scope>
    <source>
        <strain evidence="1 2">TJR01</strain>
    </source>
</reference>
<dbReference type="InterPro" id="IPR007215">
    <property type="entry name" value="Sulphur_relay_TusB/DsrH"/>
</dbReference>
<dbReference type="Pfam" id="PF04077">
    <property type="entry name" value="DsrH"/>
    <property type="match status" value="1"/>
</dbReference>
<gene>
    <name evidence="1" type="ORF">AHTJR_08705</name>
</gene>
<name>A0A4P7B6W3_ACIHA</name>
<accession>A0A4P7B6W3</accession>